<dbReference type="Gene3D" id="1.20.1650.10">
    <property type="entry name" value="PLP-dependent transferases"/>
    <property type="match status" value="1"/>
</dbReference>
<dbReference type="PRINTS" id="PR00800">
    <property type="entry name" value="YHDCRBOXLASE"/>
</dbReference>
<keyword evidence="9" id="KW-1185">Reference proteome</keyword>
<dbReference type="PANTHER" id="PTHR45677:SF8">
    <property type="entry name" value="CYSTEINE SULFINIC ACID DECARBOXYLASE"/>
    <property type="match status" value="1"/>
</dbReference>
<dbReference type="EMBL" id="BAABID010000018">
    <property type="protein sequence ID" value="GAA4736483.1"/>
    <property type="molecule type" value="Genomic_DNA"/>
</dbReference>
<evidence type="ECO:0000256" key="4">
    <source>
        <dbReference type="ARBA" id="ARBA00022898"/>
    </source>
</evidence>
<dbReference type="Gene3D" id="3.90.1150.10">
    <property type="entry name" value="Aspartate Aminotransferase, domain 1"/>
    <property type="match status" value="1"/>
</dbReference>
<protein>
    <submittedName>
        <fullName evidence="8">Lysine decarboxylase DesA</fullName>
    </submittedName>
</protein>
<evidence type="ECO:0000256" key="6">
    <source>
        <dbReference type="RuleBase" id="RU000382"/>
    </source>
</evidence>
<dbReference type="InterPro" id="IPR010977">
    <property type="entry name" value="Aromatic_deC"/>
</dbReference>
<comment type="similarity">
    <text evidence="2 6">Belongs to the group II decarboxylase family.</text>
</comment>
<evidence type="ECO:0000256" key="5">
    <source>
        <dbReference type="ARBA" id="ARBA00023239"/>
    </source>
</evidence>
<evidence type="ECO:0000313" key="9">
    <source>
        <dbReference type="Proteomes" id="UP001500956"/>
    </source>
</evidence>
<accession>A0ABP8YPX0</accession>
<comment type="caution">
    <text evidence="8">The sequence shown here is derived from an EMBL/GenBank/DDBJ whole genome shotgun (WGS) entry which is preliminary data.</text>
</comment>
<dbReference type="Gene3D" id="3.40.640.10">
    <property type="entry name" value="Type I PLP-dependent aspartate aminotransferase-like (Major domain)"/>
    <property type="match status" value="1"/>
</dbReference>
<comment type="cofactor">
    <cofactor evidence="1 6">
        <name>pyridoxal 5'-phosphate</name>
        <dbReference type="ChEBI" id="CHEBI:597326"/>
    </cofactor>
</comment>
<dbReference type="PANTHER" id="PTHR45677">
    <property type="entry name" value="GLUTAMATE DECARBOXYLASE-RELATED"/>
    <property type="match status" value="1"/>
</dbReference>
<evidence type="ECO:0000256" key="2">
    <source>
        <dbReference type="ARBA" id="ARBA00009533"/>
    </source>
</evidence>
<dbReference type="Proteomes" id="UP001500956">
    <property type="component" value="Unassembled WGS sequence"/>
</dbReference>
<dbReference type="InterPro" id="IPR015422">
    <property type="entry name" value="PyrdxlP-dep_Trfase_small"/>
</dbReference>
<keyword evidence="5 6" id="KW-0456">Lyase</keyword>
<dbReference type="Pfam" id="PF00282">
    <property type="entry name" value="Pyridoxal_deC"/>
    <property type="match status" value="1"/>
</dbReference>
<evidence type="ECO:0000313" key="8">
    <source>
        <dbReference type="EMBL" id="GAA4736483.1"/>
    </source>
</evidence>
<gene>
    <name evidence="8" type="primary">desA</name>
    <name evidence="8" type="ORF">GCM10023216_32210</name>
</gene>
<evidence type="ECO:0000256" key="3">
    <source>
        <dbReference type="ARBA" id="ARBA00022793"/>
    </source>
</evidence>
<name>A0ABP8YPX0_9MICO</name>
<dbReference type="InterPro" id="IPR015421">
    <property type="entry name" value="PyrdxlP-dep_Trfase_major"/>
</dbReference>
<keyword evidence="3" id="KW-0210">Decarboxylase</keyword>
<feature type="region of interest" description="Disordered" evidence="7">
    <location>
        <begin position="1"/>
        <end position="32"/>
    </location>
</feature>
<proteinExistence type="inferred from homology"/>
<organism evidence="8 9">
    <name type="scientific">Isoptericola chiayiensis</name>
    <dbReference type="NCBI Taxonomy" id="579446"/>
    <lineage>
        <taxon>Bacteria</taxon>
        <taxon>Bacillati</taxon>
        <taxon>Actinomycetota</taxon>
        <taxon>Actinomycetes</taxon>
        <taxon>Micrococcales</taxon>
        <taxon>Promicromonosporaceae</taxon>
        <taxon>Isoptericola</taxon>
    </lineage>
</organism>
<dbReference type="InterPro" id="IPR002129">
    <property type="entry name" value="PyrdxlP-dep_de-COase"/>
</dbReference>
<evidence type="ECO:0000256" key="7">
    <source>
        <dbReference type="SAM" id="MobiDB-lite"/>
    </source>
</evidence>
<keyword evidence="4 6" id="KW-0663">Pyridoxal phosphate</keyword>
<dbReference type="SUPFAM" id="SSF53383">
    <property type="entry name" value="PLP-dependent transferases"/>
    <property type="match status" value="1"/>
</dbReference>
<reference evidence="9" key="1">
    <citation type="journal article" date="2019" name="Int. J. Syst. Evol. Microbiol.">
        <title>The Global Catalogue of Microorganisms (GCM) 10K type strain sequencing project: providing services to taxonomists for standard genome sequencing and annotation.</title>
        <authorList>
            <consortium name="The Broad Institute Genomics Platform"/>
            <consortium name="The Broad Institute Genome Sequencing Center for Infectious Disease"/>
            <person name="Wu L."/>
            <person name="Ma J."/>
        </authorList>
    </citation>
    <scope>NUCLEOTIDE SEQUENCE [LARGE SCALE GENOMIC DNA]</scope>
    <source>
        <strain evidence="9">JCM 18063</strain>
    </source>
</reference>
<sequence length="540" mass="56696">MSKLGEPGLFTLSSEEPEDVPTTPPDTTLTSTDTLLTGATASAYARTVHRVVDDVAARFAAVDQPWSGASRVELTALVDAVDLDSPGIGTGGALRETADLYATHAVWFHDPAYAAHLNCPVAIPAVGAEAMLAAINTSVDTYDQSTVATLMERRLIAWTTERIGLTAGDGVFTSGGTQSNLHALLAARERALTGPDGVRLTGAARHGLQGRLRILATAASHFSVAKSAMILGLADDAVTSVATDAAGRMDPAALADALAATERAGAVAMAVVATAGTTDRGTVDPLARVAELCDATDTWLHVDAAYGGGLLVSPTRRRLLAGIERARSVTVDFHKTFFQPVSASAVLFRDAADLARTAWHADYLNPVEDAAEVNQVDRSLQTTRRFDALKMWTTLRAIGPDGIGAMVDAVCDLAAAVHADLADDAELRLVCGTDLSTVIFRYQPDGVTDAEADALVPAVRRVLFDSGRASVAKTVIDGRPCLKLTLLNPDVTLDDVRRVLTLVRDAAHGLLAGRELADLAAPPCRDVHPHLARTTTGDPR</sequence>
<dbReference type="InterPro" id="IPR015424">
    <property type="entry name" value="PyrdxlP-dep_Trfase"/>
</dbReference>
<evidence type="ECO:0000256" key="1">
    <source>
        <dbReference type="ARBA" id="ARBA00001933"/>
    </source>
</evidence>